<evidence type="ECO:0000259" key="13">
    <source>
        <dbReference type="PROSITE" id="PS50109"/>
    </source>
</evidence>
<evidence type="ECO:0000256" key="3">
    <source>
        <dbReference type="ARBA" id="ARBA00012438"/>
    </source>
</evidence>
<dbReference type="GO" id="GO:0005524">
    <property type="term" value="F:ATP binding"/>
    <property type="evidence" value="ECO:0007669"/>
    <property type="project" value="UniProtKB-KW"/>
</dbReference>
<feature type="coiled-coil region" evidence="10">
    <location>
        <begin position="204"/>
        <end position="231"/>
    </location>
</feature>
<reference evidence="15 16" key="1">
    <citation type="submission" date="2014-02" db="EMBL/GenBank/DDBJ databases">
        <title>The small core and large imbalanced accessory genome model reveals a collaborative survival strategy of Sorangium cellulosum strains in nature.</title>
        <authorList>
            <person name="Han K."/>
            <person name="Peng R."/>
            <person name="Blom J."/>
            <person name="Li Y.-Z."/>
        </authorList>
    </citation>
    <scope>NUCLEOTIDE SEQUENCE [LARGE SCALE GENOMIC DNA]</scope>
    <source>
        <strain evidence="15 16">So0008-312</strain>
    </source>
</reference>
<evidence type="ECO:0000256" key="7">
    <source>
        <dbReference type="ARBA" id="ARBA00022777"/>
    </source>
</evidence>
<dbReference type="AlphaFoldDB" id="A0A150QIJ6"/>
<keyword evidence="12" id="KW-1133">Transmembrane helix</keyword>
<comment type="catalytic activity">
    <reaction evidence="1">
        <text>ATP + protein L-histidine = ADP + protein N-phospho-L-histidine.</text>
        <dbReference type="EC" id="2.7.13.3"/>
    </reaction>
</comment>
<comment type="subcellular location">
    <subcellularLocation>
        <location evidence="2">Membrane</location>
    </subcellularLocation>
</comment>
<dbReference type="GO" id="GO:0016020">
    <property type="term" value="C:membrane"/>
    <property type="evidence" value="ECO:0007669"/>
    <property type="project" value="UniProtKB-SubCell"/>
</dbReference>
<feature type="region of interest" description="Disordered" evidence="11">
    <location>
        <begin position="1"/>
        <end position="22"/>
    </location>
</feature>
<keyword evidence="9" id="KW-0902">Two-component regulatory system</keyword>
<feature type="coiled-coil region" evidence="10">
    <location>
        <begin position="295"/>
        <end position="353"/>
    </location>
</feature>
<accession>A0A150QIJ6</accession>
<dbReference type="CDD" id="cd00075">
    <property type="entry name" value="HATPase"/>
    <property type="match status" value="1"/>
</dbReference>
<dbReference type="PRINTS" id="PR00344">
    <property type="entry name" value="BCTRLSENSOR"/>
</dbReference>
<evidence type="ECO:0000256" key="5">
    <source>
        <dbReference type="ARBA" id="ARBA00022679"/>
    </source>
</evidence>
<dbReference type="CDD" id="cd06225">
    <property type="entry name" value="HAMP"/>
    <property type="match status" value="1"/>
</dbReference>
<dbReference type="PANTHER" id="PTHR43065:SF10">
    <property type="entry name" value="PEROXIDE STRESS-ACTIVATED HISTIDINE KINASE MAK3"/>
    <property type="match status" value="1"/>
</dbReference>
<evidence type="ECO:0000313" key="15">
    <source>
        <dbReference type="EMBL" id="KYF67770.1"/>
    </source>
</evidence>
<evidence type="ECO:0000256" key="10">
    <source>
        <dbReference type="SAM" id="Coils"/>
    </source>
</evidence>
<dbReference type="Gene3D" id="1.10.287.130">
    <property type="match status" value="1"/>
</dbReference>
<comment type="caution">
    <text evidence="15">The sequence shown here is derived from an EMBL/GenBank/DDBJ whole genome shotgun (WGS) entry which is preliminary data.</text>
</comment>
<dbReference type="RefSeq" id="WP_061609618.1">
    <property type="nucleotide sequence ID" value="NZ_JEMA01000618.1"/>
</dbReference>
<evidence type="ECO:0000256" key="1">
    <source>
        <dbReference type="ARBA" id="ARBA00000085"/>
    </source>
</evidence>
<keyword evidence="4" id="KW-0597">Phosphoprotein</keyword>
<sequence>MNAPAPAVDAVRGAAGPEGRAPHKRRTVAGRLLASYLVVLAAFALTVGWSVQALRAASRDAQLLRAGYVPLLLRIGEVLAEQNVFNAQLNHITAAKNPGDVREWIETARRTRPLAFSIVKDAARALAGADEKAAGGGAGVGQAAASSGVRRFSEEIAAEVAAIERLVGASPERFSQLFQALAVGNRELAERTRDELVKREVEGAQRLRAIKSRVEEQMETLTVEARRREERSMHLLLGLGVLTLLVGVMMSLYARRVLAPLTAVTERANAVARGDLTPKQVLATNDEIGELATTFEDMVAAIRRARAELVNAERLAAIGKMAAHVTHEIRNPLSSIGLNLELLEEEVARASAEGTPDAELRPVMKESAQLVTAIRAEVDRLSRIAEQYLSVARRPRPRLVPERVDDLVQELVAFVRPELDRAGVAVRVEVDEAGPEILLDESQLRQALLNLLRNAREAMPKGGEIVVSVSFSSGAATIAVDDTGPGVPEELRASIFDPFFTTKQRGTGLGLAVTRDIIEAHGGTISCEARATGGTRFRITLPAGGAPAQGRAAEEHAAL</sequence>
<keyword evidence="12" id="KW-0472">Membrane</keyword>
<evidence type="ECO:0000256" key="9">
    <source>
        <dbReference type="ARBA" id="ARBA00023012"/>
    </source>
</evidence>
<dbReference type="Pfam" id="PF00672">
    <property type="entry name" value="HAMP"/>
    <property type="match status" value="1"/>
</dbReference>
<keyword evidence="7 15" id="KW-0418">Kinase</keyword>
<dbReference type="PROSITE" id="PS50109">
    <property type="entry name" value="HIS_KIN"/>
    <property type="match status" value="1"/>
</dbReference>
<dbReference type="SMART" id="SM00387">
    <property type="entry name" value="HATPase_c"/>
    <property type="match status" value="1"/>
</dbReference>
<dbReference type="EC" id="2.7.13.3" evidence="3"/>
<protein>
    <recommendedName>
        <fullName evidence="3">histidine kinase</fullName>
        <ecNumber evidence="3">2.7.13.3</ecNumber>
    </recommendedName>
</protein>
<feature type="domain" description="Histidine kinase" evidence="13">
    <location>
        <begin position="324"/>
        <end position="545"/>
    </location>
</feature>
<dbReference type="Gene3D" id="6.10.340.10">
    <property type="match status" value="1"/>
</dbReference>
<evidence type="ECO:0000259" key="14">
    <source>
        <dbReference type="PROSITE" id="PS50885"/>
    </source>
</evidence>
<keyword evidence="10" id="KW-0175">Coiled coil</keyword>
<dbReference type="Pfam" id="PF00512">
    <property type="entry name" value="HisKA"/>
    <property type="match status" value="1"/>
</dbReference>
<dbReference type="PANTHER" id="PTHR43065">
    <property type="entry name" value="SENSOR HISTIDINE KINASE"/>
    <property type="match status" value="1"/>
</dbReference>
<dbReference type="InterPro" id="IPR005467">
    <property type="entry name" value="His_kinase_dom"/>
</dbReference>
<dbReference type="InterPro" id="IPR003594">
    <property type="entry name" value="HATPase_dom"/>
</dbReference>
<dbReference type="Pfam" id="PF02518">
    <property type="entry name" value="HATPase_c"/>
    <property type="match status" value="1"/>
</dbReference>
<dbReference type="Proteomes" id="UP000075260">
    <property type="component" value="Unassembled WGS sequence"/>
</dbReference>
<dbReference type="InterPro" id="IPR003661">
    <property type="entry name" value="HisK_dim/P_dom"/>
</dbReference>
<keyword evidence="8" id="KW-0067">ATP-binding</keyword>
<feature type="domain" description="HAMP" evidence="14">
    <location>
        <begin position="255"/>
        <end position="307"/>
    </location>
</feature>
<dbReference type="SUPFAM" id="SSF158472">
    <property type="entry name" value="HAMP domain-like"/>
    <property type="match status" value="1"/>
</dbReference>
<dbReference type="SUPFAM" id="SSF55874">
    <property type="entry name" value="ATPase domain of HSP90 chaperone/DNA topoisomerase II/histidine kinase"/>
    <property type="match status" value="1"/>
</dbReference>
<dbReference type="Gene3D" id="3.30.565.10">
    <property type="entry name" value="Histidine kinase-like ATPase, C-terminal domain"/>
    <property type="match status" value="1"/>
</dbReference>
<evidence type="ECO:0000256" key="6">
    <source>
        <dbReference type="ARBA" id="ARBA00022741"/>
    </source>
</evidence>
<dbReference type="InterPro" id="IPR036097">
    <property type="entry name" value="HisK_dim/P_sf"/>
</dbReference>
<dbReference type="OrthoDB" id="9781147at2"/>
<gene>
    <name evidence="15" type="ORF">BE15_42840</name>
</gene>
<dbReference type="InterPro" id="IPR036890">
    <property type="entry name" value="HATPase_C_sf"/>
</dbReference>
<dbReference type="SUPFAM" id="SSF47384">
    <property type="entry name" value="Homodimeric domain of signal transducing histidine kinase"/>
    <property type="match status" value="1"/>
</dbReference>
<keyword evidence="5" id="KW-0808">Transferase</keyword>
<organism evidence="15 16">
    <name type="scientific">Sorangium cellulosum</name>
    <name type="common">Polyangium cellulosum</name>
    <dbReference type="NCBI Taxonomy" id="56"/>
    <lineage>
        <taxon>Bacteria</taxon>
        <taxon>Pseudomonadati</taxon>
        <taxon>Myxococcota</taxon>
        <taxon>Polyangia</taxon>
        <taxon>Polyangiales</taxon>
        <taxon>Polyangiaceae</taxon>
        <taxon>Sorangium</taxon>
    </lineage>
</organism>
<evidence type="ECO:0000256" key="8">
    <source>
        <dbReference type="ARBA" id="ARBA00022840"/>
    </source>
</evidence>
<dbReference type="EMBL" id="JEMA01000618">
    <property type="protein sequence ID" value="KYF67770.1"/>
    <property type="molecule type" value="Genomic_DNA"/>
</dbReference>
<evidence type="ECO:0000256" key="11">
    <source>
        <dbReference type="SAM" id="MobiDB-lite"/>
    </source>
</evidence>
<dbReference type="InterPro" id="IPR004358">
    <property type="entry name" value="Sig_transdc_His_kin-like_C"/>
</dbReference>
<dbReference type="SMART" id="SM00304">
    <property type="entry name" value="HAMP"/>
    <property type="match status" value="1"/>
</dbReference>
<feature type="transmembrane region" description="Helical" evidence="12">
    <location>
        <begin position="33"/>
        <end position="54"/>
    </location>
</feature>
<name>A0A150QIJ6_SORCE</name>
<dbReference type="GO" id="GO:0000155">
    <property type="term" value="F:phosphorelay sensor kinase activity"/>
    <property type="evidence" value="ECO:0007669"/>
    <property type="project" value="InterPro"/>
</dbReference>
<evidence type="ECO:0000256" key="2">
    <source>
        <dbReference type="ARBA" id="ARBA00004370"/>
    </source>
</evidence>
<dbReference type="CDD" id="cd00082">
    <property type="entry name" value="HisKA"/>
    <property type="match status" value="1"/>
</dbReference>
<dbReference type="SMART" id="SM00388">
    <property type="entry name" value="HisKA"/>
    <property type="match status" value="1"/>
</dbReference>
<keyword evidence="12" id="KW-0812">Transmembrane</keyword>
<dbReference type="PROSITE" id="PS50885">
    <property type="entry name" value="HAMP"/>
    <property type="match status" value="1"/>
</dbReference>
<keyword evidence="6" id="KW-0547">Nucleotide-binding</keyword>
<feature type="transmembrane region" description="Helical" evidence="12">
    <location>
        <begin position="235"/>
        <end position="254"/>
    </location>
</feature>
<evidence type="ECO:0000313" key="16">
    <source>
        <dbReference type="Proteomes" id="UP000075260"/>
    </source>
</evidence>
<evidence type="ECO:0000256" key="12">
    <source>
        <dbReference type="SAM" id="Phobius"/>
    </source>
</evidence>
<dbReference type="InterPro" id="IPR003660">
    <property type="entry name" value="HAMP_dom"/>
</dbReference>
<evidence type="ECO:0000256" key="4">
    <source>
        <dbReference type="ARBA" id="ARBA00022553"/>
    </source>
</evidence>
<proteinExistence type="predicted"/>